<organism evidence="1 2">
    <name type="scientific">Prevotella jejuni</name>
    <dbReference type="NCBI Taxonomy" id="1177574"/>
    <lineage>
        <taxon>Bacteria</taxon>
        <taxon>Pseudomonadati</taxon>
        <taxon>Bacteroidota</taxon>
        <taxon>Bacteroidia</taxon>
        <taxon>Bacteroidales</taxon>
        <taxon>Prevotellaceae</taxon>
        <taxon>Prevotella</taxon>
    </lineage>
</organism>
<comment type="caution">
    <text evidence="1">The sequence shown here is derived from an EMBL/GenBank/DDBJ whole genome shotgun (WGS) entry which is preliminary data.</text>
</comment>
<name>A0A2K9HG53_9BACT</name>
<reference evidence="1 2" key="1">
    <citation type="submission" date="2017-06" db="EMBL/GenBank/DDBJ databases">
        <authorList>
            <person name="Varghese N."/>
            <person name="Submissions S."/>
        </authorList>
    </citation>
    <scope>NUCLEOTIDE SEQUENCE [LARGE SCALE GENOMIC DNA]</scope>
    <source>
        <strain evidence="1 2">DSM 26989</strain>
    </source>
</reference>
<dbReference type="AlphaFoldDB" id="A0A2K9HG53"/>
<evidence type="ECO:0000313" key="1">
    <source>
        <dbReference type="EMBL" id="SNR83891.1"/>
    </source>
</evidence>
<protein>
    <submittedName>
        <fullName evidence="1">Uncharacterized protein</fullName>
    </submittedName>
</protein>
<dbReference type="GeneID" id="94029813"/>
<evidence type="ECO:0000313" key="2">
    <source>
        <dbReference type="Proteomes" id="UP000198427"/>
    </source>
</evidence>
<gene>
    <name evidence="1" type="ORF">SAMN06265364_11374</name>
</gene>
<sequence>MRSRTSTWFETRVRYDKTMEDGQNKKVIEQYVVDAFSFSEAEEFITEEMSHYVSGEFDVKAISPAAYGEIFFSDIDTDDKWFKARLAFITLDEKTEKEKRSSVTYLVQAHSVSGAVKHVEEVMSSTMIDYEIVGIAETKIMDVFEHRAGKKNDKDEKPEYEK</sequence>
<dbReference type="InterPro" id="IPR027848">
    <property type="entry name" value="DUF4494"/>
</dbReference>
<proteinExistence type="predicted"/>
<dbReference type="Pfam" id="PF14902">
    <property type="entry name" value="DUF4494"/>
    <property type="match status" value="1"/>
</dbReference>
<dbReference type="RefSeq" id="WP_009010683.1">
    <property type="nucleotide sequence ID" value="NZ_CAUTGU010000050.1"/>
</dbReference>
<dbReference type="EMBL" id="FZNZ01000013">
    <property type="protein sequence ID" value="SNR83891.1"/>
    <property type="molecule type" value="Genomic_DNA"/>
</dbReference>
<dbReference type="KEGG" id="pje:CRM71_10515"/>
<keyword evidence="2" id="KW-1185">Reference proteome</keyword>
<accession>A0A2K9HG53</accession>
<dbReference type="OrthoDB" id="954784at2"/>
<dbReference type="Proteomes" id="UP000198427">
    <property type="component" value="Unassembled WGS sequence"/>
</dbReference>